<evidence type="ECO:0000256" key="7">
    <source>
        <dbReference type="ARBA" id="ARBA00022519"/>
    </source>
</evidence>
<evidence type="ECO:0000256" key="9">
    <source>
        <dbReference type="ARBA" id="ARBA00022729"/>
    </source>
</evidence>
<accession>A0A0A1YQ63</accession>
<comment type="subcellular location">
    <subcellularLocation>
        <location evidence="2">Cell inner membrane</location>
        <topology evidence="2">Peripheral membrane protein</topology>
        <orientation evidence="2">Periplasmic side</orientation>
    </subcellularLocation>
    <subcellularLocation>
        <location evidence="1">Periplasm</location>
    </subcellularLocation>
</comment>
<comment type="caution">
    <text evidence="16">The sequence shown here is derived from an EMBL/GenBank/DDBJ whole genome shotgun (WGS) entry which is preliminary data.</text>
</comment>
<organism evidence="16 17">
    <name type="scientific">Pseudomonas taeanensis MS-3</name>
    <dbReference type="NCBI Taxonomy" id="1395571"/>
    <lineage>
        <taxon>Bacteria</taxon>
        <taxon>Pseudomonadati</taxon>
        <taxon>Pseudomonadota</taxon>
        <taxon>Gammaproteobacteria</taxon>
        <taxon>Pseudomonadales</taxon>
        <taxon>Pseudomonadaceae</taxon>
        <taxon>Pseudomonas</taxon>
    </lineage>
</organism>
<dbReference type="InterPro" id="IPR031811">
    <property type="entry name" value="ALGX/ALGJ_SGNH-like"/>
</dbReference>
<dbReference type="EMBL" id="AWSQ01000001">
    <property type="protein sequence ID" value="KFX71316.1"/>
    <property type="molecule type" value="Genomic_DNA"/>
</dbReference>
<comment type="pathway">
    <text evidence="3">Glycan biosynthesis; alginate biosynthesis.</text>
</comment>
<dbReference type="eggNOG" id="ENOG5031Y0D">
    <property type="taxonomic scope" value="Bacteria"/>
</dbReference>
<dbReference type="CDD" id="cd14442">
    <property type="entry name" value="AlgJ_like"/>
    <property type="match status" value="1"/>
</dbReference>
<keyword evidence="11" id="KW-0016">Alginate biosynthesis</keyword>
<dbReference type="GO" id="GO:0005886">
    <property type="term" value="C:plasma membrane"/>
    <property type="evidence" value="ECO:0007669"/>
    <property type="project" value="UniProtKB-SubCell"/>
</dbReference>
<evidence type="ECO:0000313" key="17">
    <source>
        <dbReference type="Proteomes" id="UP000030063"/>
    </source>
</evidence>
<dbReference type="GO" id="GO:0042597">
    <property type="term" value="C:periplasmic space"/>
    <property type="evidence" value="ECO:0007669"/>
    <property type="project" value="UniProtKB-SubCell"/>
</dbReference>
<comment type="similarity">
    <text evidence="4">Belongs to the AlgJ family.</text>
</comment>
<protein>
    <recommendedName>
        <fullName evidence="5">Probable alginate O-acetylase AlgJ</fullName>
    </recommendedName>
    <alternativeName>
        <fullName evidence="14">Alginate biosynthesis protein AlgJ</fullName>
    </alternativeName>
</protein>
<keyword evidence="12" id="KW-0472">Membrane</keyword>
<keyword evidence="10" id="KW-0574">Periplasm</keyword>
<evidence type="ECO:0000313" key="16">
    <source>
        <dbReference type="EMBL" id="KFX71316.1"/>
    </source>
</evidence>
<sequence length="369" mass="41723">MFPVMSSASKINGIAFCALLVVMFIYSLPSVYDFSKSQTQAQSLELFLDGKLLRKFEQSYDKQLFIRDPAVKLWASAQYLLFNEGAQGVVLGNDGWLYTSQEYLVPNDLSANLQQQVEQIAKVQAQLQQHGKRLIMLPVPMKLDIYAQHARQHPNPQAIDLYQRFSQALQHRQIQVTSLRDAFLNQRDSSRLFLKTDTHWSPFGANLAAQEVARQNPQLRGTIPYASHIADEKSLKGDLMNYILFDQRLAPRPYRPAIIPLYETLNAAQTVSEDNLFGDSGQSIAVVGSSYTKIEDWNFLGFLKEALQNDLVSVAVEARGPFQAMSEFTASDLFDSDSIHTVIWEFPVRTVLAQQAGEKSWQAAQPQHF</sequence>
<evidence type="ECO:0000259" key="15">
    <source>
        <dbReference type="Pfam" id="PF16822"/>
    </source>
</evidence>
<evidence type="ECO:0000256" key="11">
    <source>
        <dbReference type="ARBA" id="ARBA00022841"/>
    </source>
</evidence>
<dbReference type="GO" id="GO:0042121">
    <property type="term" value="P:alginic acid biosynthetic process"/>
    <property type="evidence" value="ECO:0007669"/>
    <property type="project" value="UniProtKB-UniPathway"/>
</dbReference>
<evidence type="ECO:0000256" key="5">
    <source>
        <dbReference type="ARBA" id="ARBA00016086"/>
    </source>
</evidence>
<dbReference type="STRING" id="1395571.TMS3_0105170"/>
<dbReference type="GO" id="GO:0016746">
    <property type="term" value="F:acyltransferase activity"/>
    <property type="evidence" value="ECO:0007669"/>
    <property type="project" value="UniProtKB-KW"/>
</dbReference>
<keyword evidence="13" id="KW-0012">Acyltransferase</keyword>
<evidence type="ECO:0000256" key="14">
    <source>
        <dbReference type="ARBA" id="ARBA00031031"/>
    </source>
</evidence>
<evidence type="ECO:0000256" key="10">
    <source>
        <dbReference type="ARBA" id="ARBA00022764"/>
    </source>
</evidence>
<keyword evidence="6" id="KW-1003">Cell membrane</keyword>
<dbReference type="Pfam" id="PF16822">
    <property type="entry name" value="ALGX"/>
    <property type="match status" value="1"/>
</dbReference>
<dbReference type="InterPro" id="IPR034657">
    <property type="entry name" value="AlgJ"/>
</dbReference>
<name>A0A0A1YQ63_9PSED</name>
<dbReference type="AlphaFoldDB" id="A0A0A1YQ63"/>
<evidence type="ECO:0000256" key="12">
    <source>
        <dbReference type="ARBA" id="ARBA00023136"/>
    </source>
</evidence>
<evidence type="ECO:0000256" key="3">
    <source>
        <dbReference type="ARBA" id="ARBA00005182"/>
    </source>
</evidence>
<keyword evidence="7" id="KW-0997">Cell inner membrane</keyword>
<evidence type="ECO:0000256" key="8">
    <source>
        <dbReference type="ARBA" id="ARBA00022679"/>
    </source>
</evidence>
<keyword evidence="9" id="KW-0732">Signal</keyword>
<feature type="domain" description="AlgX/AlgJ SGNH hydrolase-like" evidence="15">
    <location>
        <begin position="89"/>
        <end position="347"/>
    </location>
</feature>
<evidence type="ECO:0000256" key="1">
    <source>
        <dbReference type="ARBA" id="ARBA00004418"/>
    </source>
</evidence>
<evidence type="ECO:0000256" key="13">
    <source>
        <dbReference type="ARBA" id="ARBA00023315"/>
    </source>
</evidence>
<evidence type="ECO:0000256" key="4">
    <source>
        <dbReference type="ARBA" id="ARBA00006038"/>
    </source>
</evidence>
<evidence type="ECO:0000256" key="2">
    <source>
        <dbReference type="ARBA" id="ARBA00004587"/>
    </source>
</evidence>
<dbReference type="UniPathway" id="UPA00286"/>
<evidence type="ECO:0000256" key="6">
    <source>
        <dbReference type="ARBA" id="ARBA00022475"/>
    </source>
</evidence>
<proteinExistence type="inferred from homology"/>
<reference evidence="16 17" key="1">
    <citation type="journal article" date="2014" name="Genome Announc.">
        <title>Draft Genome Sequence of Petroleum Oil-Degrading Marine Bacterium Pseudomonas taeanensis Strain MS-3, Isolated from a Crude Oil-Contaminated Seashore.</title>
        <authorList>
            <person name="Lee S.Y."/>
            <person name="Kim S.H."/>
            <person name="Lee D.G."/>
            <person name="Shin S."/>
            <person name="Yun S.H."/>
            <person name="Choi C.W."/>
            <person name="Chung Y.H."/>
            <person name="Choi J.S."/>
            <person name="Kahng H.Y."/>
            <person name="Kim S.I."/>
        </authorList>
    </citation>
    <scope>NUCLEOTIDE SEQUENCE [LARGE SCALE GENOMIC DNA]</scope>
    <source>
        <strain evidence="16 17">MS-3</strain>
    </source>
</reference>
<dbReference type="OrthoDB" id="9760774at2"/>
<dbReference type="Proteomes" id="UP000030063">
    <property type="component" value="Unassembled WGS sequence"/>
</dbReference>
<dbReference type="RefSeq" id="WP_025164158.1">
    <property type="nucleotide sequence ID" value="NZ_AWSQ01000001.1"/>
</dbReference>
<keyword evidence="8" id="KW-0808">Transferase</keyword>
<keyword evidence="17" id="KW-1185">Reference proteome</keyword>
<gene>
    <name evidence="16" type="ORF">TMS3_0105170</name>
</gene>